<dbReference type="SUPFAM" id="SSF53383">
    <property type="entry name" value="PLP-dependent transferases"/>
    <property type="match status" value="2"/>
</dbReference>
<dbReference type="Gene3D" id="3.40.640.10">
    <property type="entry name" value="Type I PLP-dependent aspartate aminotransferase-like (Major domain)"/>
    <property type="match status" value="1"/>
</dbReference>
<dbReference type="Gene3D" id="3.90.1150.10">
    <property type="entry name" value="Aspartate Aminotransferase, domain 1"/>
    <property type="match status" value="2"/>
</dbReference>
<protein>
    <submittedName>
        <fullName evidence="4">Beta-phenylalanine transaminase</fullName>
    </submittedName>
</protein>
<comment type="similarity">
    <text evidence="3">Belongs to the class-III pyridoxal-phosphate-dependent aminotransferase family.</text>
</comment>
<dbReference type="EMBL" id="JBFCZG010000001">
    <property type="protein sequence ID" value="KAL3426603.1"/>
    <property type="molecule type" value="Genomic_DNA"/>
</dbReference>
<evidence type="ECO:0000313" key="4">
    <source>
        <dbReference type="EMBL" id="KAL3426603.1"/>
    </source>
</evidence>
<name>A0ABR4PTA4_9HELO</name>
<accession>A0ABR4PTA4</accession>
<evidence type="ECO:0000256" key="2">
    <source>
        <dbReference type="ARBA" id="ARBA00022898"/>
    </source>
</evidence>
<keyword evidence="5" id="KW-1185">Reference proteome</keyword>
<keyword evidence="2 3" id="KW-0663">Pyridoxal phosphate</keyword>
<dbReference type="PANTHER" id="PTHR43713:SF3">
    <property type="entry name" value="GLUTAMATE-1-SEMIALDEHYDE 2,1-AMINOMUTASE 1, CHLOROPLASTIC-RELATED"/>
    <property type="match status" value="1"/>
</dbReference>
<dbReference type="InterPro" id="IPR015422">
    <property type="entry name" value="PyrdxlP-dep_Trfase_small"/>
</dbReference>
<evidence type="ECO:0000256" key="1">
    <source>
        <dbReference type="ARBA" id="ARBA00001933"/>
    </source>
</evidence>
<comment type="cofactor">
    <cofactor evidence="1">
        <name>pyridoxal 5'-phosphate</name>
        <dbReference type="ChEBI" id="CHEBI:597326"/>
    </cofactor>
</comment>
<dbReference type="InterPro" id="IPR015421">
    <property type="entry name" value="PyrdxlP-dep_Trfase_major"/>
</dbReference>
<evidence type="ECO:0000313" key="5">
    <source>
        <dbReference type="Proteomes" id="UP001629113"/>
    </source>
</evidence>
<comment type="caution">
    <text evidence="4">The sequence shown here is derived from an EMBL/GenBank/DDBJ whole genome shotgun (WGS) entry which is preliminary data.</text>
</comment>
<dbReference type="InterPro" id="IPR005814">
    <property type="entry name" value="Aminotrans_3"/>
</dbReference>
<dbReference type="PANTHER" id="PTHR43713">
    <property type="entry name" value="GLUTAMATE-1-SEMIALDEHYDE 2,1-AMINOMUTASE"/>
    <property type="match status" value="1"/>
</dbReference>
<proteinExistence type="inferred from homology"/>
<sequence length="528" mass="56694">MSVVDTDAHAEPLFSFPSIPPRLSAISTASNSTAVSRAAAVRESVKSPRSPASPFFDPLAAALSTAQTKYTLSNPKSLAAHNEACQDFPGGNTRTVLHSSPFPITFTSGKGCEVTSQDGETYVDFLGEYTAGLFGHSNPIIAAAVQDALEHGWNLGGPNTYERSLARKICKRFSASGIEQVRFTNSGTESNTMALAAAVAYTSRKKILVFQKGYHGGTLSFPENLHPEMHTNLPHDFVLAPYNDIEGTRKVIESLPPQSLAAVLVELVQGSGGAIPGTPEFLRYLDQTAHSLGAVFIVDEVMTSRLSYHGLSAELGLTPDLVTLGKWVGGGMTFGAFGGRKSIMSLFDPRSAVLGHSGTFNNNVFTMAAGCAGIDLYTEEEVKRLNSLGEELKSSITAILSKYSIRSQPKPAPKPCPKKNELESPFTGIETATKTEQLAASVESLSLSPADIPSAMWVSGRGSMLNINFAGQSDGSLRALFWHHMLEHGIYLAQRGFIALNMEIQKRHIDSFAAAVEKFVSRYRQALS</sequence>
<evidence type="ECO:0000256" key="3">
    <source>
        <dbReference type="RuleBase" id="RU003560"/>
    </source>
</evidence>
<reference evidence="4 5" key="1">
    <citation type="submission" date="2024-06" db="EMBL/GenBank/DDBJ databases">
        <title>Complete genome of Phlyctema vagabunda strain 19-DSS-EL-015.</title>
        <authorList>
            <person name="Fiorenzani C."/>
        </authorList>
    </citation>
    <scope>NUCLEOTIDE SEQUENCE [LARGE SCALE GENOMIC DNA]</scope>
    <source>
        <strain evidence="4 5">19-DSS-EL-015</strain>
    </source>
</reference>
<gene>
    <name evidence="4" type="ORF">PVAG01_00112</name>
</gene>
<dbReference type="Pfam" id="PF00202">
    <property type="entry name" value="Aminotran_3"/>
    <property type="match status" value="1"/>
</dbReference>
<dbReference type="Proteomes" id="UP001629113">
    <property type="component" value="Unassembled WGS sequence"/>
</dbReference>
<organism evidence="4 5">
    <name type="scientific">Phlyctema vagabunda</name>
    <dbReference type="NCBI Taxonomy" id="108571"/>
    <lineage>
        <taxon>Eukaryota</taxon>
        <taxon>Fungi</taxon>
        <taxon>Dikarya</taxon>
        <taxon>Ascomycota</taxon>
        <taxon>Pezizomycotina</taxon>
        <taxon>Leotiomycetes</taxon>
        <taxon>Helotiales</taxon>
        <taxon>Dermateaceae</taxon>
        <taxon>Phlyctema</taxon>
    </lineage>
</organism>
<dbReference type="InterPro" id="IPR015424">
    <property type="entry name" value="PyrdxlP-dep_Trfase"/>
</dbReference>